<keyword evidence="2" id="KW-1185">Reference proteome</keyword>
<dbReference type="EMBL" id="CARXXK010000003">
    <property type="protein sequence ID" value="CAI6362611.1"/>
    <property type="molecule type" value="Genomic_DNA"/>
</dbReference>
<accession>A0AAV0X3N0</accession>
<gene>
    <name evidence="1" type="ORF">MEUPH1_LOCUS17666</name>
</gene>
<dbReference type="AlphaFoldDB" id="A0AAV0X3N0"/>
<name>A0AAV0X3N0_9HEMI</name>
<evidence type="ECO:0000313" key="1">
    <source>
        <dbReference type="EMBL" id="CAI6362611.1"/>
    </source>
</evidence>
<proteinExistence type="predicted"/>
<reference evidence="1 2" key="1">
    <citation type="submission" date="2023-01" db="EMBL/GenBank/DDBJ databases">
        <authorList>
            <person name="Whitehead M."/>
        </authorList>
    </citation>
    <scope>NUCLEOTIDE SEQUENCE [LARGE SCALE GENOMIC DNA]</scope>
</reference>
<organism evidence="1 2">
    <name type="scientific">Macrosiphum euphorbiae</name>
    <name type="common">potato aphid</name>
    <dbReference type="NCBI Taxonomy" id="13131"/>
    <lineage>
        <taxon>Eukaryota</taxon>
        <taxon>Metazoa</taxon>
        <taxon>Ecdysozoa</taxon>
        <taxon>Arthropoda</taxon>
        <taxon>Hexapoda</taxon>
        <taxon>Insecta</taxon>
        <taxon>Pterygota</taxon>
        <taxon>Neoptera</taxon>
        <taxon>Paraneoptera</taxon>
        <taxon>Hemiptera</taxon>
        <taxon>Sternorrhyncha</taxon>
        <taxon>Aphidomorpha</taxon>
        <taxon>Aphidoidea</taxon>
        <taxon>Aphididae</taxon>
        <taxon>Macrosiphini</taxon>
        <taxon>Macrosiphum</taxon>
    </lineage>
</organism>
<dbReference type="Proteomes" id="UP001160148">
    <property type="component" value="Unassembled WGS sequence"/>
</dbReference>
<sequence length="93" mass="10745">MIDEVRKHYTSTLYEAVNVKHAVTKPRPWFGHGTSQVSTAHLEFYGKTAKMITAEPVTWPEQTVRRDNLHDRRHVKALGYSPDEWQCGPVINQ</sequence>
<evidence type="ECO:0000313" key="2">
    <source>
        <dbReference type="Proteomes" id="UP001160148"/>
    </source>
</evidence>
<comment type="caution">
    <text evidence="1">The sequence shown here is derived from an EMBL/GenBank/DDBJ whole genome shotgun (WGS) entry which is preliminary data.</text>
</comment>
<protein>
    <submittedName>
        <fullName evidence="1">Uncharacterized protein</fullName>
    </submittedName>
</protein>